<evidence type="ECO:0000256" key="1">
    <source>
        <dbReference type="ARBA" id="ARBA00022741"/>
    </source>
</evidence>
<dbReference type="InterPro" id="IPR050130">
    <property type="entry name" value="ClpA_ClpB"/>
</dbReference>
<evidence type="ECO:0000259" key="3">
    <source>
        <dbReference type="SMART" id="SM01086"/>
    </source>
</evidence>
<feature type="domain" description="Clp ATPase C-terminal" evidence="3">
    <location>
        <begin position="1"/>
        <end position="90"/>
    </location>
</feature>
<dbReference type="Pfam" id="PF10431">
    <property type="entry name" value="ClpB_D2-small"/>
    <property type="match status" value="1"/>
</dbReference>
<proteinExistence type="predicted"/>
<dbReference type="GO" id="GO:0005524">
    <property type="term" value="F:ATP binding"/>
    <property type="evidence" value="ECO:0007669"/>
    <property type="project" value="UniProtKB-KW"/>
</dbReference>
<organism evidence="4">
    <name type="scientific">marine metagenome</name>
    <dbReference type="NCBI Taxonomy" id="408172"/>
    <lineage>
        <taxon>unclassified sequences</taxon>
        <taxon>metagenomes</taxon>
        <taxon>ecological metagenomes</taxon>
    </lineage>
</organism>
<dbReference type="SMART" id="SM01086">
    <property type="entry name" value="ClpB_D2-small"/>
    <property type="match status" value="1"/>
</dbReference>
<dbReference type="Gene3D" id="1.10.8.60">
    <property type="match status" value="1"/>
</dbReference>
<dbReference type="InterPro" id="IPR019489">
    <property type="entry name" value="Clp_ATPase_C"/>
</dbReference>
<dbReference type="EMBL" id="UINC01160135">
    <property type="protein sequence ID" value="SVD58613.1"/>
    <property type="molecule type" value="Genomic_DNA"/>
</dbReference>
<dbReference type="SUPFAM" id="SSF52540">
    <property type="entry name" value="P-loop containing nucleoside triphosphate hydrolases"/>
    <property type="match status" value="1"/>
</dbReference>
<keyword evidence="1" id="KW-0547">Nucleotide-binding</keyword>
<dbReference type="GO" id="GO:0005737">
    <property type="term" value="C:cytoplasm"/>
    <property type="evidence" value="ECO:0007669"/>
    <property type="project" value="TreeGrafter"/>
</dbReference>
<dbReference type="AlphaFoldDB" id="A0A382WIJ8"/>
<sequence>MTQDDIKLIVDKFMVEVTERVSDLKVSLFLSEDAKGWLVKTGFDRMYGARPLKRAIQRYIESPLSKRLLAGEFPEGSVIAVELKDSEITFEIDESLHTLTSESTVAEKDSPNKEKVRQ</sequence>
<protein>
    <recommendedName>
        <fullName evidence="3">Clp ATPase C-terminal domain-containing protein</fullName>
    </recommendedName>
</protein>
<dbReference type="PANTHER" id="PTHR11638">
    <property type="entry name" value="ATP-DEPENDENT CLP PROTEASE"/>
    <property type="match status" value="1"/>
</dbReference>
<dbReference type="InterPro" id="IPR027417">
    <property type="entry name" value="P-loop_NTPase"/>
</dbReference>
<evidence type="ECO:0000313" key="4">
    <source>
        <dbReference type="EMBL" id="SVD58613.1"/>
    </source>
</evidence>
<accession>A0A382WIJ8</accession>
<dbReference type="GO" id="GO:0034605">
    <property type="term" value="P:cellular response to heat"/>
    <property type="evidence" value="ECO:0007669"/>
    <property type="project" value="TreeGrafter"/>
</dbReference>
<evidence type="ECO:0000256" key="2">
    <source>
        <dbReference type="ARBA" id="ARBA00022840"/>
    </source>
</evidence>
<dbReference type="PANTHER" id="PTHR11638:SF18">
    <property type="entry name" value="HEAT SHOCK PROTEIN 104"/>
    <property type="match status" value="1"/>
</dbReference>
<gene>
    <name evidence="4" type="ORF">METZ01_LOCUS411467</name>
</gene>
<reference evidence="4" key="1">
    <citation type="submission" date="2018-05" db="EMBL/GenBank/DDBJ databases">
        <authorList>
            <person name="Lanie J.A."/>
            <person name="Ng W.-L."/>
            <person name="Kazmierczak K.M."/>
            <person name="Andrzejewski T.M."/>
            <person name="Davidsen T.M."/>
            <person name="Wayne K.J."/>
            <person name="Tettelin H."/>
            <person name="Glass J.I."/>
            <person name="Rusch D."/>
            <person name="Podicherti R."/>
            <person name="Tsui H.-C.T."/>
            <person name="Winkler M.E."/>
        </authorList>
    </citation>
    <scope>NUCLEOTIDE SEQUENCE</scope>
</reference>
<dbReference type="GO" id="GO:0016887">
    <property type="term" value="F:ATP hydrolysis activity"/>
    <property type="evidence" value="ECO:0007669"/>
    <property type="project" value="TreeGrafter"/>
</dbReference>
<keyword evidence="2" id="KW-0067">ATP-binding</keyword>
<name>A0A382WIJ8_9ZZZZ</name>